<dbReference type="eggNOG" id="COG3266">
    <property type="taxonomic scope" value="Bacteria"/>
</dbReference>
<dbReference type="KEGG" id="cbx:Cenrod_2328"/>
<evidence type="ECO:0000256" key="1">
    <source>
        <dbReference type="SAM" id="Coils"/>
    </source>
</evidence>
<gene>
    <name evidence="3" type="ORF">Cenrod_2328</name>
</gene>
<dbReference type="STRING" id="946483.Cenrod_2328"/>
<dbReference type="RefSeq" id="WP_022775949.1">
    <property type="nucleotide sequence ID" value="NC_022576.1"/>
</dbReference>
<feature type="coiled-coil region" evidence="1">
    <location>
        <begin position="271"/>
        <end position="418"/>
    </location>
</feature>
<feature type="compositionally biased region" description="Low complexity" evidence="2">
    <location>
        <begin position="1005"/>
        <end position="1051"/>
    </location>
</feature>
<proteinExistence type="predicted"/>
<dbReference type="InterPro" id="IPR045178">
    <property type="entry name" value="Fhl1/FHA1"/>
</dbReference>
<dbReference type="GO" id="GO:0060962">
    <property type="term" value="P:regulation of ribosomal protein gene transcription by RNA polymerase II"/>
    <property type="evidence" value="ECO:0007669"/>
    <property type="project" value="InterPro"/>
</dbReference>
<feature type="coiled-coil region" evidence="1">
    <location>
        <begin position="455"/>
        <end position="630"/>
    </location>
</feature>
<feature type="compositionally biased region" description="Low complexity" evidence="2">
    <location>
        <begin position="965"/>
        <end position="977"/>
    </location>
</feature>
<dbReference type="GO" id="GO:0043565">
    <property type="term" value="F:sequence-specific DNA binding"/>
    <property type="evidence" value="ECO:0007669"/>
    <property type="project" value="TreeGrafter"/>
</dbReference>
<reference evidence="3 4" key="1">
    <citation type="journal article" date="2013" name="Genome Biol.">
        <title>Genomic analysis reveals key aspects of prokaryotic symbiosis in the phototrophic consortium "Chlorochromatium aggregatum".</title>
        <authorList>
            <person name="Liu Z."/>
            <person name="Muller J."/>
            <person name="Li T."/>
            <person name="Alvey R.M."/>
            <person name="Vogl K."/>
            <person name="Frigaard N.U."/>
            <person name="Rockwell N.C."/>
            <person name="Boyd E.S."/>
            <person name="Tomsho L.P."/>
            <person name="Schuster S.C."/>
            <person name="Henke P."/>
            <person name="Rohde M."/>
            <person name="Overmann J."/>
            <person name="Bryant D.A."/>
        </authorList>
    </citation>
    <scope>NUCLEOTIDE SEQUENCE [LARGE SCALE GENOMIC DNA]</scope>
    <source>
        <strain evidence="3">CR</strain>
    </source>
</reference>
<evidence type="ECO:0000313" key="3">
    <source>
        <dbReference type="EMBL" id="AGX88390.1"/>
    </source>
</evidence>
<keyword evidence="1" id="KW-0175">Coiled coil</keyword>
<feature type="region of interest" description="Disordered" evidence="2">
    <location>
        <begin position="932"/>
        <end position="1058"/>
    </location>
</feature>
<dbReference type="Proteomes" id="UP000017184">
    <property type="component" value="Chromosome"/>
</dbReference>
<name>U5NAS2_9BURK</name>
<dbReference type="PANTHER" id="PTHR21712:SF29">
    <property type="entry name" value="PRE-RRNA-PROCESSING PROTEIN FHL1"/>
    <property type="match status" value="1"/>
</dbReference>
<feature type="compositionally biased region" description="Low complexity" evidence="2">
    <location>
        <begin position="987"/>
        <end position="996"/>
    </location>
</feature>
<sequence>MTTLCIAGNRPHDLASLFDSFARAGMAPPQPLQRDANVTFATWLDRVCAAHPAPESEDEHPGATPSRLWEQLAVDLMLANLDTPLWGWADVRNVETLEFWAGLDTGICFVLLCQTRAQALEAMTVDGPAGQDAAAALATWHHRHQAMLRFHLRHPDRSILLWADHALSHPHALMAEVQRRWGLALDASTTSASLATPTNPVLHHLCAHIAAQHPQHEELEHEIEGNAEPLDGMDGPDVATSPLDQPAPDMGALLQGYRTLDERGRHYAQAVAQVEQRAAQLRQAQDDVQRLSRLVEEKTKQILTAEVHLSAEVRTRQAAESDRATLAQEQGQLRQQLEETRQENDLLLEQLHGIQEELERYYARQRGDQPGTARDALHQLSRALEEKSRHIHALELRLEEETRARAEAVAQYAALAEQSARALEERDRKIKLMDNHIDGAARAQAEAFALHQTLTIRQNQELEEQAHRIQELQQRLDTETRARAEAVAQYAAQAEHSKQALDERTRQVQALEKRITEITHQQQASAKQCEALTKAHAQDKAALQAQQASATQELQKLRADHAAAAQEKTRLADQLDQARHAQTDTQAKLTEIQKENDEIIRQLHLVQEELERYYLRHRSAREELDRLTAHWTRVMRPHPDWVYAERSEHAEHDSPDARVDWTFHQASVGERTFDSLRLSTVVEQGVAGLVLAHEGGPLLHWPLSAREEPQLTVLPVRGEGHAAKLRAAHLLHLSASDWDFCLAVPKLLTQALDAPDQTLPAARIHALREGLARLLQVLHSMHGLVRFDTLSLVGHSSTPQRCVLALRLRPMHFLHHRAESFEFQVQANRLATGVLDSAHLIFAQSTLGAPFEGWTSNVPNTAGEPVMALRLAPTGWDAEHFAALPKADRHFVVALVAQLTVVFVALQAQKVQASTPWKDWIDWANALRKWAQHQPAPAPEPAAAAPVPPALAPSPPTPSAPSAPPASTAPQPTASAPLSGTVAAPTPIAEDAPPAARIRRPRKVATSTTPTTKPHAATVPTAPTAMPTAPVRRPRSSTAPAAPTPVPAARAPRTKKGG</sequence>
<keyword evidence="4" id="KW-1185">Reference proteome</keyword>
<feature type="compositionally biased region" description="Pro residues" evidence="2">
    <location>
        <begin position="936"/>
        <end position="964"/>
    </location>
</feature>
<organism evidence="3 4">
    <name type="scientific">Candidatus Symbiobacter mobilis CR</name>
    <dbReference type="NCBI Taxonomy" id="946483"/>
    <lineage>
        <taxon>Bacteria</taxon>
        <taxon>Pseudomonadati</taxon>
        <taxon>Pseudomonadota</taxon>
        <taxon>Betaproteobacteria</taxon>
        <taxon>Burkholderiales</taxon>
        <taxon>Comamonadaceae</taxon>
    </lineage>
</organism>
<protein>
    <submittedName>
        <fullName evidence="3">ATPase-like protein</fullName>
    </submittedName>
</protein>
<dbReference type="PATRIC" id="fig|946483.4.peg.2347"/>
<dbReference type="HOGENOM" id="CLU_289628_0_0_4"/>
<evidence type="ECO:0000313" key="4">
    <source>
        <dbReference type="Proteomes" id="UP000017184"/>
    </source>
</evidence>
<dbReference type="EMBL" id="CP004885">
    <property type="protein sequence ID" value="AGX88390.1"/>
    <property type="molecule type" value="Genomic_DNA"/>
</dbReference>
<dbReference type="eggNOG" id="COG1196">
    <property type="taxonomic scope" value="Bacteria"/>
</dbReference>
<dbReference type="AlphaFoldDB" id="U5NAS2"/>
<evidence type="ECO:0000256" key="2">
    <source>
        <dbReference type="SAM" id="MobiDB-lite"/>
    </source>
</evidence>
<dbReference type="PANTHER" id="PTHR21712">
    <property type="entry name" value="PRE-RRNA-PROCESSING PROTEIN FHL1"/>
    <property type="match status" value="1"/>
</dbReference>
<accession>U5NAS2</accession>
<dbReference type="OrthoDB" id="8914008at2"/>